<keyword evidence="2" id="KW-0645">Protease</keyword>
<dbReference type="SUPFAM" id="SSF50993">
    <property type="entry name" value="Peptidase/esterase 'gauge' domain"/>
    <property type="match status" value="1"/>
</dbReference>
<dbReference type="Pfam" id="PF02897">
    <property type="entry name" value="Peptidase_S9_N"/>
    <property type="match status" value="1"/>
</dbReference>
<reference evidence="8 9" key="1">
    <citation type="journal article" date="2015" name="Genome Announc.">
        <title>Draft Genome Sequences of Marine Isolates of Thalassomonas viridans and Thalassomonas actiniarum.</title>
        <authorList>
            <person name="Olonade I."/>
            <person name="van Zyl L.J."/>
            <person name="Trindade M."/>
        </authorList>
    </citation>
    <scope>NUCLEOTIDE SEQUENCE [LARGE SCALE GENOMIC DNA]</scope>
    <source>
        <strain evidence="8 9">A5K-106</strain>
    </source>
</reference>
<evidence type="ECO:0000256" key="5">
    <source>
        <dbReference type="SAM" id="MobiDB-lite"/>
    </source>
</evidence>
<dbReference type="PANTHER" id="PTHR11757">
    <property type="entry name" value="PROTEASE FAMILY S9A OLIGOPEPTIDASE"/>
    <property type="match status" value="1"/>
</dbReference>
<dbReference type="SUPFAM" id="SSF53474">
    <property type="entry name" value="alpha/beta-Hydrolases"/>
    <property type="match status" value="1"/>
</dbReference>
<dbReference type="Proteomes" id="UP000032568">
    <property type="component" value="Chromosome pTact"/>
</dbReference>
<organism evidence="8 9">
    <name type="scientific">Thalassomonas actiniarum</name>
    <dbReference type="NCBI Taxonomy" id="485447"/>
    <lineage>
        <taxon>Bacteria</taxon>
        <taxon>Pseudomonadati</taxon>
        <taxon>Pseudomonadota</taxon>
        <taxon>Gammaproteobacteria</taxon>
        <taxon>Alteromonadales</taxon>
        <taxon>Colwelliaceae</taxon>
        <taxon>Thalassomonas</taxon>
    </lineage>
</organism>
<feature type="domain" description="Peptidase S9 prolyl oligopeptidase catalytic" evidence="6">
    <location>
        <begin position="469"/>
        <end position="681"/>
    </location>
</feature>
<evidence type="ECO:0000259" key="6">
    <source>
        <dbReference type="Pfam" id="PF00326"/>
    </source>
</evidence>
<evidence type="ECO:0000256" key="1">
    <source>
        <dbReference type="ARBA" id="ARBA00005228"/>
    </source>
</evidence>
<dbReference type="InterPro" id="IPR002470">
    <property type="entry name" value="Peptidase_S9A"/>
</dbReference>
<comment type="similarity">
    <text evidence="1">Belongs to the peptidase S9A family.</text>
</comment>
<evidence type="ECO:0000256" key="3">
    <source>
        <dbReference type="ARBA" id="ARBA00022801"/>
    </source>
</evidence>
<evidence type="ECO:0000256" key="4">
    <source>
        <dbReference type="ARBA" id="ARBA00022825"/>
    </source>
</evidence>
<keyword evidence="4" id="KW-0720">Serine protease</keyword>
<name>A0AAE9YXV9_9GAMM</name>
<dbReference type="GO" id="GO:0006508">
    <property type="term" value="P:proteolysis"/>
    <property type="evidence" value="ECO:0007669"/>
    <property type="project" value="UniProtKB-KW"/>
</dbReference>
<dbReference type="GO" id="GO:0004252">
    <property type="term" value="F:serine-type endopeptidase activity"/>
    <property type="evidence" value="ECO:0007669"/>
    <property type="project" value="InterPro"/>
</dbReference>
<proteinExistence type="inferred from homology"/>
<dbReference type="AlphaFoldDB" id="A0AAE9YXV9"/>
<dbReference type="InterPro" id="IPR029058">
    <property type="entry name" value="AB_hydrolase_fold"/>
</dbReference>
<dbReference type="PANTHER" id="PTHR11757:SF19">
    <property type="entry name" value="PROLYL ENDOPEPTIDASE-LIKE"/>
    <property type="match status" value="1"/>
</dbReference>
<dbReference type="Pfam" id="PF00326">
    <property type="entry name" value="Peptidase_S9"/>
    <property type="match status" value="1"/>
</dbReference>
<evidence type="ECO:0000259" key="7">
    <source>
        <dbReference type="Pfam" id="PF02897"/>
    </source>
</evidence>
<keyword evidence="9" id="KW-1185">Reference proteome</keyword>
<dbReference type="Gene3D" id="3.40.50.1820">
    <property type="entry name" value="alpha/beta hydrolase"/>
    <property type="match status" value="1"/>
</dbReference>
<dbReference type="FunFam" id="3.40.50.1820:FF:000005">
    <property type="entry name" value="Prolyl endopeptidase"/>
    <property type="match status" value="1"/>
</dbReference>
<evidence type="ECO:0000313" key="8">
    <source>
        <dbReference type="EMBL" id="WDE02572.1"/>
    </source>
</evidence>
<sequence length="684" mass="78511">MNFKNTHQAPVAAKKTHQHEIHGHKRRDDYFWLRDDERQAPEVLAYLNEENTFTEAVMAPLAPLQKQLYDEMVARQEPALESVPYFKNGFWYISRFDEGKDFTVYARRKGDMDAPEQVILDCNERARDKSYYELGELTLSSNAMLMAYSEDTVSRRQYTLRFKSLATGEDYPEVIEETAGAVWANDNETIFYVKQHPETLLPYQVYRHTLGTDASQDQLVYQEDDESFYLHLYKTRSEKYLVLGINSTTTCDCLLLDADKPDGEFTAFLPRERGHEYTVDHFRDKFYILTNKTGKNFALMTSWQQAQQDADNWTSVVPAREDVLLEGFDLMHNYLVVEERQAGLPLLRQIHYKSGEAKTLQFNDPVYTVFSHYNPDGNSNKFRYQYTSFTTPSSIYELDLDSGETRLLKQSKVMGDFASDDYQSERLWVSVRDQVKVPVSLVYKKALFNHENPLLVYAYGAYGESMDVSFSPSNLSLLDRGFVYAVAHVRGGEELGRHWYEDGKLLNKKNTFNDFIDVSQALIEQGYGAKDKLFAAGGSAGGLLIGAVINQAPDLYKGVVVSVPFVDVVSTMLDESIPLTTGEYDEWGNPNDADYYHYIHSYSPYDQVSEQAYPHMLVTSGLHDSQVQYWEPAKWVAKLRQHKTDDNQLLLYTDMDAGHGGKSGRFQHLVDVAREFAFLIDLAK</sequence>
<evidence type="ECO:0000313" key="9">
    <source>
        <dbReference type="Proteomes" id="UP000032568"/>
    </source>
</evidence>
<dbReference type="InterPro" id="IPR051543">
    <property type="entry name" value="Serine_Peptidase_S9A"/>
</dbReference>
<dbReference type="InterPro" id="IPR023302">
    <property type="entry name" value="Pept_S9A_N"/>
</dbReference>
<dbReference type="RefSeq" id="WP_044832363.1">
    <property type="nucleotide sequence ID" value="NZ_CP059736.1"/>
</dbReference>
<dbReference type="InterPro" id="IPR001375">
    <property type="entry name" value="Peptidase_S9_cat"/>
</dbReference>
<feature type="region of interest" description="Disordered" evidence="5">
    <location>
        <begin position="1"/>
        <end position="22"/>
    </location>
</feature>
<gene>
    <name evidence="8" type="ORF">SG35_029650</name>
</gene>
<evidence type="ECO:0000256" key="2">
    <source>
        <dbReference type="ARBA" id="ARBA00022670"/>
    </source>
</evidence>
<dbReference type="PRINTS" id="PR00862">
    <property type="entry name" value="PROLIGOPTASE"/>
</dbReference>
<dbReference type="Gene3D" id="2.130.10.120">
    <property type="entry name" value="Prolyl oligopeptidase, N-terminal domain"/>
    <property type="match status" value="1"/>
</dbReference>
<accession>A0AAE9YXV9</accession>
<dbReference type="EMBL" id="CP059736">
    <property type="protein sequence ID" value="WDE02572.1"/>
    <property type="molecule type" value="Genomic_DNA"/>
</dbReference>
<feature type="domain" description="Peptidase S9A N-terminal" evidence="7">
    <location>
        <begin position="10"/>
        <end position="410"/>
    </location>
</feature>
<reference evidence="8 9" key="2">
    <citation type="journal article" date="2022" name="Mar. Drugs">
        <title>Bioassay-Guided Fractionation Leads to the Detection of Cholic Acid Generated by the Rare Thalassomonas sp.</title>
        <authorList>
            <person name="Pheiffer F."/>
            <person name="Schneider Y.K."/>
            <person name="Hansen E.H."/>
            <person name="Andersen J.H."/>
            <person name="Isaksson J."/>
            <person name="Busche T."/>
            <person name="R C."/>
            <person name="Kalinowski J."/>
            <person name="Zyl L.V."/>
            <person name="Trindade M."/>
        </authorList>
    </citation>
    <scope>NUCLEOTIDE SEQUENCE [LARGE SCALE GENOMIC DNA]</scope>
    <source>
        <strain evidence="8 9">A5K-106</strain>
    </source>
</reference>
<keyword evidence="3" id="KW-0378">Hydrolase</keyword>
<protein>
    <submittedName>
        <fullName evidence="8">S9 family peptidase</fullName>
    </submittedName>
</protein>
<dbReference type="KEGG" id="tact:SG35_029650"/>